<dbReference type="EMBL" id="CP012900">
    <property type="protein sequence ID" value="ALJ29030.1"/>
    <property type="molecule type" value="Genomic_DNA"/>
</dbReference>
<sequence length="118" mass="13191">MLRAVPAPGAPIVRFASFREFCPFYLGQHRNRTCRRLHVPGSGAERVLAALGCGYGFAWVGHFLFEHNRPATFSHPPYSFAGAWMMFVQVLRGRLPSQPPRAGYTRCIPGDRVPQGAY</sequence>
<dbReference type="AlphaFoldDB" id="A0A0S1B1Z6"/>
<reference evidence="1 2" key="1">
    <citation type="journal article" date="2015" name="Genome Announc.">
        <title>Complete Genome Sequencing of Stenotrophomonas acidaminiphila ZAC14D2_NAIMI4_2, a Multidrug-Resistant Strain Isolated from Sediments of a Polluted River in Mexico, Uncovers New Antibiotic Resistance Genes and a Novel Class-II Lasso Peptide Biosynthesis Gene Cluster.</title>
        <authorList>
            <person name="Vinuesa P."/>
            <person name="Ochoa-Sanchez L.E."/>
        </authorList>
    </citation>
    <scope>NUCLEOTIDE SEQUENCE [LARGE SCALE GENOMIC DNA]</scope>
    <source>
        <strain evidence="1 2">ZAC14D2_NAIMI4_2</strain>
    </source>
</reference>
<dbReference type="PATRIC" id="fig|128780.6.peg.2696"/>
<keyword evidence="1" id="KW-0472">Membrane</keyword>
<accession>A0A0S1B1Z6</accession>
<dbReference type="KEGG" id="sacz:AOT14_26710"/>
<dbReference type="PANTHER" id="PTHR34205:SF2">
    <property type="entry name" value="DUF962 DOMAIN-CONTAINING PROTEIN"/>
    <property type="match status" value="1"/>
</dbReference>
<dbReference type="PANTHER" id="PTHR34205">
    <property type="entry name" value="TRANSMEMBRANE PROTEIN"/>
    <property type="match status" value="1"/>
</dbReference>
<organism evidence="1 2">
    <name type="scientific">Stenotrophomonas acidaminiphila</name>
    <dbReference type="NCBI Taxonomy" id="128780"/>
    <lineage>
        <taxon>Bacteria</taxon>
        <taxon>Pseudomonadati</taxon>
        <taxon>Pseudomonadota</taxon>
        <taxon>Gammaproteobacteria</taxon>
        <taxon>Lysobacterales</taxon>
        <taxon>Lysobacteraceae</taxon>
        <taxon>Stenotrophomonas</taxon>
    </lineage>
</organism>
<keyword evidence="1" id="KW-0812">Transmembrane</keyword>
<name>A0A0S1B1Z6_9GAMM</name>
<gene>
    <name evidence="1" type="ORF">AOT14_26710</name>
</gene>
<evidence type="ECO:0000313" key="1">
    <source>
        <dbReference type="EMBL" id="ALJ29030.1"/>
    </source>
</evidence>
<dbReference type="Pfam" id="PF06127">
    <property type="entry name" value="Mpo1-like"/>
    <property type="match status" value="2"/>
</dbReference>
<evidence type="ECO:0000313" key="2">
    <source>
        <dbReference type="Proteomes" id="UP000061010"/>
    </source>
</evidence>
<keyword evidence="2" id="KW-1185">Reference proteome</keyword>
<protein>
    <submittedName>
        <fullName evidence="1">Transmembrane protein</fullName>
    </submittedName>
</protein>
<dbReference type="Proteomes" id="UP000061010">
    <property type="component" value="Chromosome"/>
</dbReference>
<dbReference type="InterPro" id="IPR009305">
    <property type="entry name" value="Mpo1-like"/>
</dbReference>
<proteinExistence type="predicted"/>